<organism evidence="2 3">
    <name type="scientific">Tolypocladium ophioglossoides (strain CBS 100239)</name>
    <name type="common">Snaketongue truffleclub</name>
    <name type="synonym">Elaphocordyceps ophioglossoides</name>
    <dbReference type="NCBI Taxonomy" id="1163406"/>
    <lineage>
        <taxon>Eukaryota</taxon>
        <taxon>Fungi</taxon>
        <taxon>Dikarya</taxon>
        <taxon>Ascomycota</taxon>
        <taxon>Pezizomycotina</taxon>
        <taxon>Sordariomycetes</taxon>
        <taxon>Hypocreomycetidae</taxon>
        <taxon>Hypocreales</taxon>
        <taxon>Ophiocordycipitaceae</taxon>
        <taxon>Tolypocladium</taxon>
    </lineage>
</organism>
<dbReference type="InterPro" id="IPR009091">
    <property type="entry name" value="RCC1/BLIP-II"/>
</dbReference>
<dbReference type="Pfam" id="PF13540">
    <property type="entry name" value="RCC1_2"/>
    <property type="match status" value="1"/>
</dbReference>
<dbReference type="EMBL" id="LFRF01000005">
    <property type="protein sequence ID" value="KND92582.1"/>
    <property type="molecule type" value="Genomic_DNA"/>
</dbReference>
<reference evidence="2 3" key="1">
    <citation type="journal article" date="2015" name="BMC Genomics">
        <title>The genome of the truffle-parasite Tolypocladium ophioglossoides and the evolution of antifungal peptaibiotics.</title>
        <authorList>
            <person name="Quandt C.A."/>
            <person name="Bushley K.E."/>
            <person name="Spatafora J.W."/>
        </authorList>
    </citation>
    <scope>NUCLEOTIDE SEQUENCE [LARGE SCALE GENOMIC DNA]</scope>
    <source>
        <strain evidence="2 3">CBS 100239</strain>
    </source>
</reference>
<dbReference type="InterPro" id="IPR000408">
    <property type="entry name" value="Reg_chr_condens"/>
</dbReference>
<dbReference type="GO" id="GO:0016874">
    <property type="term" value="F:ligase activity"/>
    <property type="evidence" value="ECO:0007669"/>
    <property type="project" value="UniProtKB-KW"/>
</dbReference>
<dbReference type="STRING" id="1163406.A0A0L0NEI5"/>
<gene>
    <name evidence="2" type="ORF">TOPH_02656</name>
</gene>
<dbReference type="SUPFAM" id="SSF50985">
    <property type="entry name" value="RCC1/BLIP-II"/>
    <property type="match status" value="1"/>
</dbReference>
<dbReference type="OrthoDB" id="5370059at2759"/>
<feature type="repeat" description="RCC1" evidence="1">
    <location>
        <begin position="294"/>
        <end position="349"/>
    </location>
</feature>
<dbReference type="AlphaFoldDB" id="A0A0L0NEI5"/>
<feature type="repeat" description="RCC1" evidence="1">
    <location>
        <begin position="183"/>
        <end position="239"/>
    </location>
</feature>
<dbReference type="PROSITE" id="PS50012">
    <property type="entry name" value="RCC1_3"/>
    <property type="match status" value="3"/>
</dbReference>
<evidence type="ECO:0000256" key="1">
    <source>
        <dbReference type="PROSITE-ProRule" id="PRU00235"/>
    </source>
</evidence>
<dbReference type="PANTHER" id="PTHR45982">
    <property type="entry name" value="REGULATOR OF CHROMOSOME CONDENSATION"/>
    <property type="match status" value="1"/>
</dbReference>
<proteinExistence type="predicted"/>
<dbReference type="Gene3D" id="2.130.10.30">
    <property type="entry name" value="Regulator of chromosome condensation 1/beta-lactamase-inhibitor protein II"/>
    <property type="match status" value="1"/>
</dbReference>
<sequence length="352" mass="37050">MPSVNSTNTALMAEGTAGQAKIPCGVVVTRSCMALFATGFNAWSQLSLGRNPGYDEPDDLFSFTKVLEAQRIERPVAGLSWTLGALRRDGVVCMAGVGLGDVDDYEASHTFAEAANGEILGIQDDNIPVPGEEGGSEAQKVLAKYASRSAIRTENRQRSWRCESPVRTVAAFDAGFVILYQDGTVATLGDARFEDCLGRDITDDSPADEPGIVPDLANLGEPIKHVSAGGYALAALAESGGIYLWGMSPSGAQRRQQPFSTLCGVPNYVEVDDGKDVQDMALGDSHAIALTTDGSVYVIGDNSSGQIGLGKTAREQVQSWTEVSFDAPDGHEIVAVAAGPRSSFILTSPVQA</sequence>
<dbReference type="Proteomes" id="UP000036947">
    <property type="component" value="Unassembled WGS sequence"/>
</dbReference>
<name>A0A0L0NEI5_TOLOC</name>
<comment type="caution">
    <text evidence="2">The sequence shown here is derived from an EMBL/GenBank/DDBJ whole genome shotgun (WGS) entry which is preliminary data.</text>
</comment>
<dbReference type="GO" id="GO:0005085">
    <property type="term" value="F:guanyl-nucleotide exchange factor activity"/>
    <property type="evidence" value="ECO:0007669"/>
    <property type="project" value="TreeGrafter"/>
</dbReference>
<evidence type="ECO:0000313" key="2">
    <source>
        <dbReference type="EMBL" id="KND92582.1"/>
    </source>
</evidence>
<evidence type="ECO:0000313" key="3">
    <source>
        <dbReference type="Proteomes" id="UP000036947"/>
    </source>
</evidence>
<dbReference type="InterPro" id="IPR051553">
    <property type="entry name" value="Ran_GTPase-activating"/>
</dbReference>
<feature type="repeat" description="RCC1" evidence="1">
    <location>
        <begin position="240"/>
        <end position="293"/>
    </location>
</feature>
<keyword evidence="2" id="KW-0436">Ligase</keyword>
<dbReference type="PANTHER" id="PTHR45982:SF1">
    <property type="entry name" value="REGULATOR OF CHROMOSOME CONDENSATION"/>
    <property type="match status" value="1"/>
</dbReference>
<keyword evidence="3" id="KW-1185">Reference proteome</keyword>
<accession>A0A0L0NEI5</accession>
<dbReference type="GO" id="GO:0005737">
    <property type="term" value="C:cytoplasm"/>
    <property type="evidence" value="ECO:0007669"/>
    <property type="project" value="TreeGrafter"/>
</dbReference>
<protein>
    <submittedName>
        <fullName evidence="2">E3 ISG15--protein ligase Herc6</fullName>
    </submittedName>
</protein>